<dbReference type="AlphaFoldDB" id="A0A1B5L6M1"/>
<proteinExistence type="predicted"/>
<evidence type="ECO:0000313" key="1">
    <source>
        <dbReference type="EMBL" id="GAO19235.1"/>
    </source>
</evidence>
<evidence type="ECO:0000313" key="2">
    <source>
        <dbReference type="Proteomes" id="UP000054053"/>
    </source>
</evidence>
<organism evidence="1 2">
    <name type="scientific">Ustilaginoidea virens</name>
    <name type="common">Rice false smut fungus</name>
    <name type="synonym">Villosiclava virens</name>
    <dbReference type="NCBI Taxonomy" id="1159556"/>
    <lineage>
        <taxon>Eukaryota</taxon>
        <taxon>Fungi</taxon>
        <taxon>Dikarya</taxon>
        <taxon>Ascomycota</taxon>
        <taxon>Pezizomycotina</taxon>
        <taxon>Sordariomycetes</taxon>
        <taxon>Hypocreomycetidae</taxon>
        <taxon>Hypocreales</taxon>
        <taxon>Clavicipitaceae</taxon>
        <taxon>Ustilaginoidea</taxon>
    </lineage>
</organism>
<dbReference type="Proteomes" id="UP000054053">
    <property type="component" value="Unassembled WGS sequence"/>
</dbReference>
<dbReference type="EMBL" id="BBTG02000063">
    <property type="protein sequence ID" value="GAO19235.1"/>
    <property type="molecule type" value="Genomic_DNA"/>
</dbReference>
<dbReference type="InterPro" id="IPR053143">
    <property type="entry name" value="Arylsulfate_ST"/>
</dbReference>
<dbReference type="PANTHER" id="PTHR35340:SF5">
    <property type="entry name" value="ASST-DOMAIN-CONTAINING PROTEIN"/>
    <property type="match status" value="1"/>
</dbReference>
<evidence type="ECO:0008006" key="3">
    <source>
        <dbReference type="Google" id="ProtNLM"/>
    </source>
</evidence>
<gene>
    <name evidence="1" type="ORF">UVI_02060470</name>
</gene>
<dbReference type="InterPro" id="IPR039535">
    <property type="entry name" value="ASST-like"/>
</dbReference>
<dbReference type="PANTHER" id="PTHR35340">
    <property type="entry name" value="PQQ ENZYME REPEAT PROTEIN-RELATED"/>
    <property type="match status" value="1"/>
</dbReference>
<dbReference type="Pfam" id="PF14269">
    <property type="entry name" value="Arylsulfotran_2"/>
    <property type="match status" value="1"/>
</dbReference>
<protein>
    <recommendedName>
        <fullName evidence="3">Arylsulfotransferase</fullName>
    </recommendedName>
</protein>
<dbReference type="InterPro" id="IPR011047">
    <property type="entry name" value="Quinoprotein_ADH-like_sf"/>
</dbReference>
<accession>A0A1B5L6M1</accession>
<name>A0A1B5L6M1_USTVR</name>
<comment type="caution">
    <text evidence="1">The sequence shown here is derived from an EMBL/GenBank/DDBJ whole genome shotgun (WGS) entry which is preliminary data.</text>
</comment>
<dbReference type="SUPFAM" id="SSF50998">
    <property type="entry name" value="Quinoprotein alcohol dehydrogenase-like"/>
    <property type="match status" value="1"/>
</dbReference>
<sequence length="620" mass="68441">MRFSSFTRGHRGSGIGGTAATILGILELLISLHAEEATAEQPAPASSQAYDLGHLGRYPVQHFKSFEHIAPRPNMIRQDDRCSRSLLTFLSPHGSAEQAIQPQATILDHNGRLIWTSGWDKKQIYNLMAQEYKGRKYITFWAGKTVVGGHGAGSYYMLDETYNMTRRIQAKNGLKGDFHEFRITPEGTALITVYDVQEADLSGFGKERGPIRDSVFQEIDIETGQLVFEWRASKHVSIADTHRDIGEEGEPNGKPFDWFHISSVDKDAQGNYLISSAHLHSIFCISGQNGEVIWTLGGKGNNFKDLSGGKATNFAFQHDARWDNNYSELTLFDNSREAHPRGVRLRVDTDVMGVELITEYASPTHAPAASPGSLQNLPNGNVLVGYGSSGSFAEFTRDGKVLCETHFGPQSRSGTSAIRSYRVLKFAWHSAPETQPDLTTSQDDASVWRAYASWHGSTEVSDWVLQGSSDPAVGKWKTLASKAKDGFEADFLLEADHSKYIRVVAMDSRGNALSTSEPAETRMDIARHTGLLRPRRAVPVTSAQGRFFSLHFGKRLACSIRRRDSSPTQAGPDFLQAILRQRPRRARPHMPSLFGRVCAPGWLVWHGAPGGPAVSNVTIG</sequence>
<reference evidence="2" key="1">
    <citation type="journal article" date="2016" name="Genome Announc.">
        <title>Genome sequence of Ustilaginoidea virens IPU010, a rice pathogenic fungus causing false smut.</title>
        <authorList>
            <person name="Kumagai T."/>
            <person name="Ishii T."/>
            <person name="Terai G."/>
            <person name="Umemura M."/>
            <person name="Machida M."/>
            <person name="Asai K."/>
        </authorList>
    </citation>
    <scope>NUCLEOTIDE SEQUENCE [LARGE SCALE GENOMIC DNA]</scope>
    <source>
        <strain evidence="2">IPU010</strain>
    </source>
</reference>